<dbReference type="EMBL" id="KK198755">
    <property type="protein sequence ID" value="KCW81580.1"/>
    <property type="molecule type" value="Genomic_DNA"/>
</dbReference>
<dbReference type="STRING" id="71139.A0A059CUG1"/>
<protein>
    <recommendedName>
        <fullName evidence="2">DUF1677 domain-containing protein</fullName>
    </recommendedName>
</protein>
<evidence type="ECO:0008006" key="2">
    <source>
        <dbReference type="Google" id="ProtNLM"/>
    </source>
</evidence>
<name>A0A059CUG1_EUCGR</name>
<dbReference type="PANTHER" id="PTHR33108:SF14">
    <property type="entry name" value="OS01G0745000 PROTEIN"/>
    <property type="match status" value="1"/>
</dbReference>
<accession>A0A059CUG1</accession>
<reference evidence="1" key="1">
    <citation type="submission" date="2013-07" db="EMBL/GenBank/DDBJ databases">
        <title>The genome of Eucalyptus grandis.</title>
        <authorList>
            <person name="Schmutz J."/>
            <person name="Hayes R."/>
            <person name="Myburg A."/>
            <person name="Tuskan G."/>
            <person name="Grattapaglia D."/>
            <person name="Rokhsar D.S."/>
        </authorList>
    </citation>
    <scope>NUCLEOTIDE SEQUENCE</scope>
    <source>
        <tissue evidence="1">Leaf extractions</tissue>
    </source>
</reference>
<dbReference type="AlphaFoldDB" id="A0A059CUG1"/>
<dbReference type="InParanoid" id="A0A059CUG1"/>
<dbReference type="Pfam" id="PF07911">
    <property type="entry name" value="DUF1677"/>
    <property type="match status" value="1"/>
</dbReference>
<sequence length="142" mass="16163">MQDEQRLRKAISDVSIQIDNFYRSESDFTMGKIDEVEQVTCECCGLKEDCTPTYISQIKNCYSDKWVCGLCSEAVKEKLAQAPCIAIQEAVSSHKEFCQKFNSTTRSNPKLSLTCAMRNIAKRSWETRNSRTLPTSKITRST</sequence>
<dbReference type="OMA" id="CQKFNST"/>
<organism evidence="1">
    <name type="scientific">Eucalyptus grandis</name>
    <name type="common">Flooded gum</name>
    <dbReference type="NCBI Taxonomy" id="71139"/>
    <lineage>
        <taxon>Eukaryota</taxon>
        <taxon>Viridiplantae</taxon>
        <taxon>Streptophyta</taxon>
        <taxon>Embryophyta</taxon>
        <taxon>Tracheophyta</taxon>
        <taxon>Spermatophyta</taxon>
        <taxon>Magnoliopsida</taxon>
        <taxon>eudicotyledons</taxon>
        <taxon>Gunneridae</taxon>
        <taxon>Pentapetalae</taxon>
        <taxon>rosids</taxon>
        <taxon>malvids</taxon>
        <taxon>Myrtales</taxon>
        <taxon>Myrtaceae</taxon>
        <taxon>Myrtoideae</taxon>
        <taxon>Eucalypteae</taxon>
        <taxon>Eucalyptus</taxon>
    </lineage>
</organism>
<feature type="non-terminal residue" evidence="1">
    <location>
        <position position="142"/>
    </location>
</feature>
<evidence type="ECO:0000313" key="1">
    <source>
        <dbReference type="EMBL" id="KCW81580.1"/>
    </source>
</evidence>
<dbReference type="Gramene" id="KCW81580">
    <property type="protein sequence ID" value="KCW81580"/>
    <property type="gene ID" value="EUGRSUZ_C02939"/>
</dbReference>
<dbReference type="InterPro" id="IPR012876">
    <property type="entry name" value="DUF1677_pln"/>
</dbReference>
<gene>
    <name evidence="1" type="ORF">EUGRSUZ_C02939</name>
</gene>
<dbReference type="PANTHER" id="PTHR33108">
    <property type="entry name" value="OS01G0745000 PROTEIN"/>
    <property type="match status" value="1"/>
</dbReference>
<dbReference type="eggNOG" id="KOG1075">
    <property type="taxonomic scope" value="Eukaryota"/>
</dbReference>
<proteinExistence type="predicted"/>